<evidence type="ECO:0000313" key="1">
    <source>
        <dbReference type="EMBL" id="AAK61359.1"/>
    </source>
</evidence>
<protein>
    <submittedName>
        <fullName evidence="1">UORF 3</fullName>
    </submittedName>
</protein>
<sequence length="15" mass="1806">MVTCKLHARARIIFF</sequence>
<reference evidence="1" key="1">
    <citation type="journal article" date="2002" name="Plant Mol. Biol.">
        <title>A maize r1 gene is regulated post-transcriptionally by differential splicing of its leader.</title>
        <authorList>
            <person name="Procissi A."/>
            <person name="Piazza P."/>
            <person name="Tonelli C."/>
        </authorList>
    </citation>
    <scope>NUCLEOTIDE SEQUENCE</scope>
</reference>
<name>Q94IJ1_MAIZE</name>
<accession>Q94IJ1</accession>
<organism evidence="1">
    <name type="scientific">Zea mays</name>
    <name type="common">Maize</name>
    <dbReference type="NCBI Taxonomy" id="4577"/>
    <lineage>
        <taxon>Eukaryota</taxon>
        <taxon>Viridiplantae</taxon>
        <taxon>Streptophyta</taxon>
        <taxon>Embryophyta</taxon>
        <taxon>Tracheophyta</taxon>
        <taxon>Spermatophyta</taxon>
        <taxon>Magnoliopsida</taxon>
        <taxon>Liliopsida</taxon>
        <taxon>Poales</taxon>
        <taxon>Poaceae</taxon>
        <taxon>PACMAD clade</taxon>
        <taxon>Panicoideae</taxon>
        <taxon>Andropogonodae</taxon>
        <taxon>Andropogoneae</taxon>
        <taxon>Tripsacinae</taxon>
        <taxon>Zea</taxon>
    </lineage>
</organism>
<proteinExistence type="predicted"/>
<dbReference type="EMBL" id="AY029766">
    <property type="protein sequence ID" value="AAK61359.1"/>
    <property type="molecule type" value="Genomic_DNA"/>
</dbReference>